<dbReference type="Gene3D" id="2.170.130.10">
    <property type="entry name" value="TonB-dependent receptor, plug domain"/>
    <property type="match status" value="1"/>
</dbReference>
<organism evidence="17 18">
    <name type="scientific">Terrimonas rubra</name>
    <dbReference type="NCBI Taxonomy" id="1035890"/>
    <lineage>
        <taxon>Bacteria</taxon>
        <taxon>Pseudomonadati</taxon>
        <taxon>Bacteroidota</taxon>
        <taxon>Chitinophagia</taxon>
        <taxon>Chitinophagales</taxon>
        <taxon>Chitinophagaceae</taxon>
        <taxon>Terrimonas</taxon>
    </lineage>
</organism>
<comment type="caution">
    <text evidence="17">The sequence shown here is derived from an EMBL/GenBank/DDBJ whole genome shotgun (WGS) entry which is preliminary data.</text>
</comment>
<keyword evidence="5 11" id="KW-0812">Transmembrane</keyword>
<evidence type="ECO:0000256" key="11">
    <source>
        <dbReference type="PROSITE-ProRule" id="PRU01360"/>
    </source>
</evidence>
<evidence type="ECO:0000259" key="15">
    <source>
        <dbReference type="Pfam" id="PF00593"/>
    </source>
</evidence>
<keyword evidence="7" id="KW-0406">Ion transport</keyword>
<gene>
    <name evidence="17" type="ORF">ACFS6H_16955</name>
</gene>
<keyword evidence="9 11" id="KW-0472">Membrane</keyword>
<dbReference type="Pfam" id="PF13715">
    <property type="entry name" value="CarbopepD_reg_2"/>
    <property type="match status" value="1"/>
</dbReference>
<dbReference type="Proteomes" id="UP001597511">
    <property type="component" value="Unassembled WGS sequence"/>
</dbReference>
<evidence type="ECO:0000256" key="10">
    <source>
        <dbReference type="ARBA" id="ARBA00023237"/>
    </source>
</evidence>
<feature type="region of interest" description="Disordered" evidence="13">
    <location>
        <begin position="641"/>
        <end position="683"/>
    </location>
</feature>
<dbReference type="InterPro" id="IPR023997">
    <property type="entry name" value="TonB-dep_OMP_SusC/RagA_CS"/>
</dbReference>
<keyword evidence="6" id="KW-0408">Iron</keyword>
<name>A0ABW6A7R5_9BACT</name>
<dbReference type="SUPFAM" id="SSF49464">
    <property type="entry name" value="Carboxypeptidase regulatory domain-like"/>
    <property type="match status" value="1"/>
</dbReference>
<dbReference type="Pfam" id="PF00593">
    <property type="entry name" value="TonB_dep_Rec_b-barrel"/>
    <property type="match status" value="1"/>
</dbReference>
<keyword evidence="4" id="KW-0410">Iron transport</keyword>
<feature type="signal peptide" evidence="14">
    <location>
        <begin position="1"/>
        <end position="40"/>
    </location>
</feature>
<reference evidence="18" key="1">
    <citation type="journal article" date="2019" name="Int. J. Syst. Evol. Microbiol.">
        <title>The Global Catalogue of Microorganisms (GCM) 10K type strain sequencing project: providing services to taxonomists for standard genome sequencing and annotation.</title>
        <authorList>
            <consortium name="The Broad Institute Genomics Platform"/>
            <consortium name="The Broad Institute Genome Sequencing Center for Infectious Disease"/>
            <person name="Wu L."/>
            <person name="Ma J."/>
        </authorList>
    </citation>
    <scope>NUCLEOTIDE SEQUENCE [LARGE SCALE GENOMIC DNA]</scope>
    <source>
        <strain evidence="18">KCTC 23299</strain>
    </source>
</reference>
<feature type="compositionally biased region" description="Polar residues" evidence="13">
    <location>
        <begin position="659"/>
        <end position="672"/>
    </location>
</feature>
<keyword evidence="14" id="KW-0732">Signal</keyword>
<dbReference type="InterPro" id="IPR039426">
    <property type="entry name" value="TonB-dep_rcpt-like"/>
</dbReference>
<evidence type="ECO:0000313" key="17">
    <source>
        <dbReference type="EMBL" id="MFD2921419.1"/>
    </source>
</evidence>
<dbReference type="InterPro" id="IPR008969">
    <property type="entry name" value="CarboxyPept-like_regulatory"/>
</dbReference>
<evidence type="ECO:0000256" key="13">
    <source>
        <dbReference type="SAM" id="MobiDB-lite"/>
    </source>
</evidence>
<evidence type="ECO:0000256" key="4">
    <source>
        <dbReference type="ARBA" id="ARBA00022496"/>
    </source>
</evidence>
<evidence type="ECO:0000256" key="6">
    <source>
        <dbReference type="ARBA" id="ARBA00023004"/>
    </source>
</evidence>
<evidence type="ECO:0000256" key="12">
    <source>
        <dbReference type="RuleBase" id="RU003357"/>
    </source>
</evidence>
<dbReference type="Gene3D" id="2.40.170.20">
    <property type="entry name" value="TonB-dependent receptor, beta-barrel domain"/>
    <property type="match status" value="1"/>
</dbReference>
<dbReference type="PANTHER" id="PTHR32552">
    <property type="entry name" value="FERRICHROME IRON RECEPTOR-RELATED"/>
    <property type="match status" value="1"/>
</dbReference>
<dbReference type="Pfam" id="PF07715">
    <property type="entry name" value="Plug"/>
    <property type="match status" value="1"/>
</dbReference>
<feature type="domain" description="TonB-dependent receptor plug" evidence="16">
    <location>
        <begin position="222"/>
        <end position="349"/>
    </location>
</feature>
<keyword evidence="3 11" id="KW-1134">Transmembrane beta strand</keyword>
<sequence>MHLTAIPALKFNQIKGLFKVLLIMKIMLLLMLAFVAQAFAAGNAQVVTLSENNTSPKSVLTKIESQTGYYFWYENTLINKIGPISVKFKKLPLKDALDLCFTDQPVTYEIINKTILLKFNPITIFREVTGVIKDSSGNLLEGATIVIKGTKKQVVSNTDGRFSINAEDGDILVISYVGYASKEVLINTGQTEMDIVLQKNARENENIVVTALGIKRQEKALSYNLQRVSGDELTRNKDANFVNGLVGKIAGVTINSSSAGIGGGTRVVMRGPKSISNNNNALYVIDGIPVLNTTDLSLNGPAGQMDNIFSGNTASDIVSLIDPENIESISTLTGAAAAALYGSQGQNGVILITTKSGKAGKTSLGLSNNTAYFTPLVMPEFQNSYGQTEEGSYASWGAKLKTPSTYKPKDFFQTGNNTTVGLTLSTGTEKNQTFLSGSMVKANGIIPNNTLTRYNFNGRNTTKLLQDKLTLDLNTTYMYQQERNMVAQGLYHNPLVPIYLFPPGGNIEEFKVFERYNPSRLFPTQYWPYMGDQFRTENPWWIINREPTLNTTRRLLIGASLKYDVLNWLNLTARGKMDRVELSNDTRRYASTDRLFSGYGGQFNFDQTNAEVLYGDLFANINKRFGDYALDAHIGGQRTESSSRYISGGGGINEGSPPNIFTTDNISTASGNQGAGNARQPQRTSFQSAIASANVSYKNMFFLDGGYRIDWYSQLYFNDKSTLYLAYPSAGASVIVSELLHLQSPVLSFAKIRANYSQVGNPPRIYDGGPQVFNLNNGNIDQGSLLHLPLEPERTKSWEAGINLKFFDNKINLDATLYNTDTYNQIFRVTQSVTSGGNSTFLINAGQVNNKGIEAALGYNGMIGPLQWQSNAVFTLNKNTIKKLYAAPGPDGKTLIDVDTVITNGTSASYSQRAAVGGNLSAIYTSAQLFRDQNGYIMLNPGVSIDDKHYIYAGNADPKYTIGWNNGFSYKNFSLNFLVFARVGGVGVSATQAMMDAYGVSQITAEARDRGYVPLNGSEYKDVRQYYTQMGSGIGGALSHYVYSATNVRLRELSLGYTIPGKLLHNVVKSLRVALTGNNLFMFYNKAPFDPESTASTGTYYQGFDYFRQPSLRSFGFSINAQF</sequence>
<dbReference type="SUPFAM" id="SSF56935">
    <property type="entry name" value="Porins"/>
    <property type="match status" value="1"/>
</dbReference>
<dbReference type="InterPro" id="IPR036942">
    <property type="entry name" value="Beta-barrel_TonB_sf"/>
</dbReference>
<dbReference type="NCBIfam" id="TIGR04057">
    <property type="entry name" value="SusC_RagA_signa"/>
    <property type="match status" value="1"/>
</dbReference>
<dbReference type="InterPro" id="IPR037066">
    <property type="entry name" value="Plug_dom_sf"/>
</dbReference>
<dbReference type="InterPro" id="IPR000531">
    <property type="entry name" value="Beta-barrel_TonB"/>
</dbReference>
<dbReference type="Gene3D" id="2.60.40.1120">
    <property type="entry name" value="Carboxypeptidase-like, regulatory domain"/>
    <property type="match status" value="1"/>
</dbReference>
<dbReference type="EMBL" id="JBHUOZ010000003">
    <property type="protein sequence ID" value="MFD2921419.1"/>
    <property type="molecule type" value="Genomic_DNA"/>
</dbReference>
<accession>A0ABW6A7R5</accession>
<dbReference type="PROSITE" id="PS52016">
    <property type="entry name" value="TONB_DEPENDENT_REC_3"/>
    <property type="match status" value="1"/>
</dbReference>
<dbReference type="RefSeq" id="WP_386101685.1">
    <property type="nucleotide sequence ID" value="NZ_JBHUOZ010000003.1"/>
</dbReference>
<feature type="domain" description="TonB-dependent receptor-like beta-barrel" evidence="15">
    <location>
        <begin position="515"/>
        <end position="934"/>
    </location>
</feature>
<evidence type="ECO:0000256" key="8">
    <source>
        <dbReference type="ARBA" id="ARBA00023077"/>
    </source>
</evidence>
<dbReference type="NCBIfam" id="TIGR04056">
    <property type="entry name" value="OMP_RagA_SusC"/>
    <property type="match status" value="1"/>
</dbReference>
<keyword evidence="8 12" id="KW-0798">TonB box</keyword>
<evidence type="ECO:0000313" key="18">
    <source>
        <dbReference type="Proteomes" id="UP001597511"/>
    </source>
</evidence>
<comment type="subcellular location">
    <subcellularLocation>
        <location evidence="1 11">Cell outer membrane</location>
        <topology evidence="1 11">Multi-pass membrane protein</topology>
    </subcellularLocation>
</comment>
<dbReference type="InterPro" id="IPR012910">
    <property type="entry name" value="Plug_dom"/>
</dbReference>
<evidence type="ECO:0000256" key="1">
    <source>
        <dbReference type="ARBA" id="ARBA00004571"/>
    </source>
</evidence>
<evidence type="ECO:0000259" key="16">
    <source>
        <dbReference type="Pfam" id="PF07715"/>
    </source>
</evidence>
<dbReference type="PANTHER" id="PTHR32552:SF81">
    <property type="entry name" value="TONB-DEPENDENT OUTER MEMBRANE RECEPTOR"/>
    <property type="match status" value="1"/>
</dbReference>
<keyword evidence="10 11" id="KW-0998">Cell outer membrane</keyword>
<proteinExistence type="inferred from homology"/>
<feature type="chain" id="PRO_5046834140" evidence="14">
    <location>
        <begin position="41"/>
        <end position="1123"/>
    </location>
</feature>
<keyword evidence="18" id="KW-1185">Reference proteome</keyword>
<evidence type="ECO:0000256" key="2">
    <source>
        <dbReference type="ARBA" id="ARBA00022448"/>
    </source>
</evidence>
<protein>
    <submittedName>
        <fullName evidence="17">SusC/RagA family TonB-linked outer membrane protein</fullName>
    </submittedName>
</protein>
<evidence type="ECO:0000256" key="14">
    <source>
        <dbReference type="SAM" id="SignalP"/>
    </source>
</evidence>
<evidence type="ECO:0000256" key="5">
    <source>
        <dbReference type="ARBA" id="ARBA00022692"/>
    </source>
</evidence>
<keyword evidence="2 11" id="KW-0813">Transport</keyword>
<comment type="similarity">
    <text evidence="11 12">Belongs to the TonB-dependent receptor family.</text>
</comment>
<evidence type="ECO:0000256" key="9">
    <source>
        <dbReference type="ARBA" id="ARBA00023136"/>
    </source>
</evidence>
<dbReference type="InterPro" id="IPR023996">
    <property type="entry name" value="TonB-dep_OMP_SusC/RagA"/>
</dbReference>
<evidence type="ECO:0000256" key="3">
    <source>
        <dbReference type="ARBA" id="ARBA00022452"/>
    </source>
</evidence>
<evidence type="ECO:0000256" key="7">
    <source>
        <dbReference type="ARBA" id="ARBA00023065"/>
    </source>
</evidence>